<evidence type="ECO:0000313" key="2">
    <source>
        <dbReference type="EMBL" id="QFG75155.1"/>
    </source>
</evidence>
<evidence type="ECO:0000256" key="1">
    <source>
        <dbReference type="SAM" id="Phobius"/>
    </source>
</evidence>
<reference evidence="2" key="1">
    <citation type="journal article" date="2019" name="Philos. Trans. R. Soc. Lond., B, Biol. Sci.">
        <title>Targeted metagenomic recovery of four divergent viruses reveals shared and distinctive characteristics of giant viruses of marine eukaryotes.</title>
        <authorList>
            <person name="Needham D.M."/>
            <person name="Poirier C."/>
            <person name="Hehenberger E."/>
            <person name="Jimenez V."/>
            <person name="Swalwell J.E."/>
            <person name="Santoro A.E."/>
            <person name="Worden A.Z."/>
        </authorList>
    </citation>
    <scope>NUCLEOTIDE SEQUENCE</scope>
    <source>
        <strain evidence="2">OPacV-421</strain>
    </source>
</reference>
<dbReference type="EMBL" id="MN448299">
    <property type="protein sequence ID" value="QFG75155.1"/>
    <property type="molecule type" value="Genomic_DNA"/>
</dbReference>
<keyword evidence="1" id="KW-0812">Transmembrane</keyword>
<feature type="transmembrane region" description="Helical" evidence="1">
    <location>
        <begin position="335"/>
        <end position="353"/>
    </location>
</feature>
<sequence length="382" mass="44131">MPEQPTITPEESNYNTALANFRNDESIKKRNALIKAKDKLCKPISGEKTGIKTWLRYFLLSVITGMLPFYFAFSYLVSSIDVKHGKEFTLISSCSKNSSSSLQKNAFTYKYTSYLNPEKWSFWDYCLTQHKWYICNYENANLKNDQFERACKKLFPCAGSVGSDTSMSKTEVLTKAFRWPYLYRIVYKSFKNCFYSSFNGSPNHFLFSCPMQEASKKEGLRRILDNIMFALQFPMAIIIYIVWIIYSLVYSIFSPIICYNYGYINFSAGVTYFGTIGILFIYLFFTIASIITMIITTLILLPVFIAYHILIHPIFRLVNDSCLLGNASNSLKQLLITYTYYVAGCAIICAIFFGPNRLFIYCVVFAVILIFYSFKSELLPHF</sequence>
<keyword evidence="1" id="KW-0472">Membrane</keyword>
<feature type="transmembrane region" description="Helical" evidence="1">
    <location>
        <begin position="57"/>
        <end position="77"/>
    </location>
</feature>
<feature type="transmembrane region" description="Helical" evidence="1">
    <location>
        <begin position="227"/>
        <end position="249"/>
    </location>
</feature>
<feature type="transmembrane region" description="Helical" evidence="1">
    <location>
        <begin position="358"/>
        <end position="374"/>
    </location>
</feature>
<protein>
    <submittedName>
        <fullName evidence="2">Uncharacterized protein</fullName>
    </submittedName>
</protein>
<feature type="transmembrane region" description="Helical" evidence="1">
    <location>
        <begin position="261"/>
        <end position="285"/>
    </location>
</feature>
<proteinExistence type="predicted"/>
<organism evidence="2">
    <name type="scientific">Megaviridae environmental sample</name>
    <dbReference type="NCBI Taxonomy" id="1737588"/>
    <lineage>
        <taxon>Viruses</taxon>
        <taxon>Varidnaviria</taxon>
        <taxon>Bamfordvirae</taxon>
        <taxon>Nucleocytoviricota</taxon>
        <taxon>Megaviricetes</taxon>
        <taxon>Imitervirales</taxon>
        <taxon>Mimiviridae</taxon>
        <taxon>environmental samples</taxon>
    </lineage>
</organism>
<accession>A0A5J6VLY4</accession>
<feature type="transmembrane region" description="Helical" evidence="1">
    <location>
        <begin position="292"/>
        <end position="315"/>
    </location>
</feature>
<name>A0A5J6VLY4_9VIRU</name>
<keyword evidence="1" id="KW-1133">Transmembrane helix</keyword>